<dbReference type="SUPFAM" id="SSF53335">
    <property type="entry name" value="S-adenosyl-L-methionine-dependent methyltransferases"/>
    <property type="match status" value="1"/>
</dbReference>
<protein>
    <recommendedName>
        <fullName evidence="3">Class I SAM-dependent methyltransferase</fullName>
    </recommendedName>
</protein>
<name>A0A7W5DYW3_9BACT</name>
<organism evidence="1 2">
    <name type="scientific">Aporhodopirellula rubra</name>
    <dbReference type="NCBI Taxonomy" id="980271"/>
    <lineage>
        <taxon>Bacteria</taxon>
        <taxon>Pseudomonadati</taxon>
        <taxon>Planctomycetota</taxon>
        <taxon>Planctomycetia</taxon>
        <taxon>Pirellulales</taxon>
        <taxon>Pirellulaceae</taxon>
        <taxon>Aporhodopirellula</taxon>
    </lineage>
</organism>
<reference evidence="1 2" key="1">
    <citation type="submission" date="2020-08" db="EMBL/GenBank/DDBJ databases">
        <title>Genomic Encyclopedia of Type Strains, Phase III (KMG-III): the genomes of soil and plant-associated and newly described type strains.</title>
        <authorList>
            <person name="Whitman W."/>
        </authorList>
    </citation>
    <scope>NUCLEOTIDE SEQUENCE [LARGE SCALE GENOMIC DNA]</scope>
    <source>
        <strain evidence="1 2">CECT 8075</strain>
    </source>
</reference>
<keyword evidence="2" id="KW-1185">Reference proteome</keyword>
<sequence>MKLFSKRMLSRWGIPSSAKLLKQLHQLAHSHEAAGCAVNALQTGEFSDQSGRHESLGIVRVPLEQAALLAYLANHCDSDLSIEVGFGMGMTAAVILASRAQAGRMFDHRILDPFGLPGNAGNQVQDFLTDQFGTSFRRVRKHSQFAMAEMAATTPPSSSSFIHIDGDHRFDSVFTDFFMADRILKVGGFIVVDDAKFPAIDTLTQFITHNRCDYEVSRLEIPNTAVYRKVSKDQRSWDHFTPFPVPQTQNWTSVV</sequence>
<evidence type="ECO:0000313" key="2">
    <source>
        <dbReference type="Proteomes" id="UP000536179"/>
    </source>
</evidence>
<dbReference type="EMBL" id="JACHXU010000005">
    <property type="protein sequence ID" value="MBB3206192.1"/>
    <property type="molecule type" value="Genomic_DNA"/>
</dbReference>
<dbReference type="RefSeq" id="WP_184304460.1">
    <property type="nucleotide sequence ID" value="NZ_JACHXU010000005.1"/>
</dbReference>
<dbReference type="AlphaFoldDB" id="A0A7W5DYW3"/>
<dbReference type="Proteomes" id="UP000536179">
    <property type="component" value="Unassembled WGS sequence"/>
</dbReference>
<evidence type="ECO:0000313" key="1">
    <source>
        <dbReference type="EMBL" id="MBB3206192.1"/>
    </source>
</evidence>
<dbReference type="Gene3D" id="3.40.50.150">
    <property type="entry name" value="Vaccinia Virus protein VP39"/>
    <property type="match status" value="1"/>
</dbReference>
<dbReference type="Pfam" id="PF13578">
    <property type="entry name" value="Methyltransf_24"/>
    <property type="match status" value="1"/>
</dbReference>
<dbReference type="InterPro" id="IPR029063">
    <property type="entry name" value="SAM-dependent_MTases_sf"/>
</dbReference>
<accession>A0A7W5DYW3</accession>
<gene>
    <name evidence="1" type="ORF">FHS27_002000</name>
</gene>
<evidence type="ECO:0008006" key="3">
    <source>
        <dbReference type="Google" id="ProtNLM"/>
    </source>
</evidence>
<comment type="caution">
    <text evidence="1">The sequence shown here is derived from an EMBL/GenBank/DDBJ whole genome shotgun (WGS) entry which is preliminary data.</text>
</comment>
<proteinExistence type="predicted"/>